<organism evidence="2 3">
    <name type="scientific">Marchantia polymorpha</name>
    <name type="common">Common liverwort</name>
    <name type="synonym">Marchantia aquatica</name>
    <dbReference type="NCBI Taxonomy" id="3197"/>
    <lineage>
        <taxon>Eukaryota</taxon>
        <taxon>Viridiplantae</taxon>
        <taxon>Streptophyta</taxon>
        <taxon>Embryophyta</taxon>
        <taxon>Marchantiophyta</taxon>
        <taxon>Marchantiopsida</taxon>
        <taxon>Marchantiidae</taxon>
        <taxon>Marchantiales</taxon>
        <taxon>Marchantiaceae</taxon>
        <taxon>Marchantia</taxon>
    </lineage>
</organism>
<name>A0A2R6XMN3_MARPO</name>
<protein>
    <submittedName>
        <fullName evidence="2">Uncharacterized protein</fullName>
    </submittedName>
</protein>
<gene>
    <name evidence="2" type="ORF">MARPO_0008s0136</name>
</gene>
<feature type="compositionally biased region" description="Pro residues" evidence="1">
    <location>
        <begin position="23"/>
        <end position="41"/>
    </location>
</feature>
<dbReference type="Proteomes" id="UP000244005">
    <property type="component" value="Unassembled WGS sequence"/>
</dbReference>
<evidence type="ECO:0000256" key="1">
    <source>
        <dbReference type="SAM" id="MobiDB-lite"/>
    </source>
</evidence>
<feature type="region of interest" description="Disordered" evidence="1">
    <location>
        <begin position="112"/>
        <end position="138"/>
    </location>
</feature>
<proteinExistence type="predicted"/>
<evidence type="ECO:0000313" key="2">
    <source>
        <dbReference type="EMBL" id="PTQ47371.1"/>
    </source>
</evidence>
<evidence type="ECO:0000313" key="3">
    <source>
        <dbReference type="Proteomes" id="UP000244005"/>
    </source>
</evidence>
<dbReference type="AlphaFoldDB" id="A0A2R6XMN3"/>
<reference evidence="3" key="1">
    <citation type="journal article" date="2017" name="Cell">
        <title>Insights into land plant evolution garnered from the Marchantia polymorpha genome.</title>
        <authorList>
            <person name="Bowman J.L."/>
            <person name="Kohchi T."/>
            <person name="Yamato K.T."/>
            <person name="Jenkins J."/>
            <person name="Shu S."/>
            <person name="Ishizaki K."/>
            <person name="Yamaoka S."/>
            <person name="Nishihama R."/>
            <person name="Nakamura Y."/>
            <person name="Berger F."/>
            <person name="Adam C."/>
            <person name="Aki S.S."/>
            <person name="Althoff F."/>
            <person name="Araki T."/>
            <person name="Arteaga-Vazquez M.A."/>
            <person name="Balasubrmanian S."/>
            <person name="Barry K."/>
            <person name="Bauer D."/>
            <person name="Boehm C.R."/>
            <person name="Briginshaw L."/>
            <person name="Caballero-Perez J."/>
            <person name="Catarino B."/>
            <person name="Chen F."/>
            <person name="Chiyoda S."/>
            <person name="Chovatia M."/>
            <person name="Davies K.M."/>
            <person name="Delmans M."/>
            <person name="Demura T."/>
            <person name="Dierschke T."/>
            <person name="Dolan L."/>
            <person name="Dorantes-Acosta A.E."/>
            <person name="Eklund D.M."/>
            <person name="Florent S.N."/>
            <person name="Flores-Sandoval E."/>
            <person name="Fujiyama A."/>
            <person name="Fukuzawa H."/>
            <person name="Galik B."/>
            <person name="Grimanelli D."/>
            <person name="Grimwood J."/>
            <person name="Grossniklaus U."/>
            <person name="Hamada T."/>
            <person name="Haseloff J."/>
            <person name="Hetherington A.J."/>
            <person name="Higo A."/>
            <person name="Hirakawa Y."/>
            <person name="Hundley H.N."/>
            <person name="Ikeda Y."/>
            <person name="Inoue K."/>
            <person name="Inoue S.I."/>
            <person name="Ishida S."/>
            <person name="Jia Q."/>
            <person name="Kakita M."/>
            <person name="Kanazawa T."/>
            <person name="Kawai Y."/>
            <person name="Kawashima T."/>
            <person name="Kennedy M."/>
            <person name="Kinose K."/>
            <person name="Kinoshita T."/>
            <person name="Kohara Y."/>
            <person name="Koide E."/>
            <person name="Komatsu K."/>
            <person name="Kopischke S."/>
            <person name="Kubo M."/>
            <person name="Kyozuka J."/>
            <person name="Lagercrantz U."/>
            <person name="Lin S.S."/>
            <person name="Lindquist E."/>
            <person name="Lipzen A.M."/>
            <person name="Lu C.W."/>
            <person name="De Luna E."/>
            <person name="Martienssen R.A."/>
            <person name="Minamino N."/>
            <person name="Mizutani M."/>
            <person name="Mizutani M."/>
            <person name="Mochizuki N."/>
            <person name="Monte I."/>
            <person name="Mosher R."/>
            <person name="Nagasaki H."/>
            <person name="Nakagami H."/>
            <person name="Naramoto S."/>
            <person name="Nishitani K."/>
            <person name="Ohtani M."/>
            <person name="Okamoto T."/>
            <person name="Okumura M."/>
            <person name="Phillips J."/>
            <person name="Pollak B."/>
            <person name="Reinders A."/>
            <person name="Rovekamp M."/>
            <person name="Sano R."/>
            <person name="Sawa S."/>
            <person name="Schmid M.W."/>
            <person name="Shirakawa M."/>
            <person name="Solano R."/>
            <person name="Spunde A."/>
            <person name="Suetsugu N."/>
            <person name="Sugano S."/>
            <person name="Sugiyama A."/>
            <person name="Sun R."/>
            <person name="Suzuki Y."/>
            <person name="Takenaka M."/>
            <person name="Takezawa D."/>
            <person name="Tomogane H."/>
            <person name="Tsuzuki M."/>
            <person name="Ueda T."/>
            <person name="Umeda M."/>
            <person name="Ward J.M."/>
            <person name="Watanabe Y."/>
            <person name="Yazaki K."/>
            <person name="Yokoyama R."/>
            <person name="Yoshitake Y."/>
            <person name="Yotsui I."/>
            <person name="Zachgo S."/>
            <person name="Schmutz J."/>
        </authorList>
    </citation>
    <scope>NUCLEOTIDE SEQUENCE [LARGE SCALE GENOMIC DNA]</scope>
    <source>
        <strain evidence="3">Tak-1</strain>
    </source>
</reference>
<accession>A0A2R6XMN3</accession>
<sequence length="203" mass="21528">MKGEGDTLFTACPKPSREVPSHPFCPPPPTPPPPPPPPPPRQQQSLRPPFPLHNSTVVDHHHHHTSPSFSFALSFTSTFTLTSPSHYHLPGSPCPLLLLHCFSLSLLPQSKSPPCTPSSSSSPRAHSQHSLSSASAAPSPFLPSLPAPPGIVVGCVRGAPETSVRPATLRPKIGARASLALNLGADVEGREVRTSRSCQKLEE</sequence>
<feature type="region of interest" description="Disordered" evidence="1">
    <location>
        <begin position="1"/>
        <end position="63"/>
    </location>
</feature>
<dbReference type="EMBL" id="KZ772680">
    <property type="protein sequence ID" value="PTQ47371.1"/>
    <property type="molecule type" value="Genomic_DNA"/>
</dbReference>
<keyword evidence="3" id="KW-1185">Reference proteome</keyword>